<feature type="compositionally biased region" description="Polar residues" evidence="1">
    <location>
        <begin position="312"/>
        <end position="324"/>
    </location>
</feature>
<evidence type="ECO:0000313" key="2">
    <source>
        <dbReference type="EMBL" id="SCL49177.1"/>
    </source>
</evidence>
<dbReference type="AlphaFoldDB" id="A0A1C6U571"/>
<keyword evidence="3" id="KW-1185">Reference proteome</keyword>
<evidence type="ECO:0000256" key="1">
    <source>
        <dbReference type="SAM" id="MobiDB-lite"/>
    </source>
</evidence>
<evidence type="ECO:0000313" key="3">
    <source>
        <dbReference type="Proteomes" id="UP000198937"/>
    </source>
</evidence>
<name>A0A1C6U571_9ACTN</name>
<gene>
    <name evidence="2" type="ORF">GA0070617_1104</name>
</gene>
<dbReference type="Proteomes" id="UP000198937">
    <property type="component" value="Unassembled WGS sequence"/>
</dbReference>
<proteinExistence type="predicted"/>
<organism evidence="2 3">
    <name type="scientific">Micromonospora yangpuensis</name>
    <dbReference type="NCBI Taxonomy" id="683228"/>
    <lineage>
        <taxon>Bacteria</taxon>
        <taxon>Bacillati</taxon>
        <taxon>Actinomycetota</taxon>
        <taxon>Actinomycetes</taxon>
        <taxon>Micromonosporales</taxon>
        <taxon>Micromonosporaceae</taxon>
        <taxon>Micromonospora</taxon>
    </lineage>
</organism>
<feature type="region of interest" description="Disordered" evidence="1">
    <location>
        <begin position="260"/>
        <end position="330"/>
    </location>
</feature>
<dbReference type="RefSeq" id="WP_091434524.1">
    <property type="nucleotide sequence ID" value="NZ_BMMJ01000001.1"/>
</dbReference>
<accession>A0A1C6U571</accession>
<protein>
    <submittedName>
        <fullName evidence="2">Uncharacterized protein</fullName>
    </submittedName>
</protein>
<reference evidence="3" key="1">
    <citation type="submission" date="2016-06" db="EMBL/GenBank/DDBJ databases">
        <authorList>
            <person name="Varghese N."/>
            <person name="Submissions Spin"/>
        </authorList>
    </citation>
    <scope>NUCLEOTIDE SEQUENCE [LARGE SCALE GENOMIC DNA]</scope>
    <source>
        <strain evidence="3">DSM 45577</strain>
    </source>
</reference>
<dbReference type="EMBL" id="FMIA01000002">
    <property type="protein sequence ID" value="SCL49177.1"/>
    <property type="molecule type" value="Genomic_DNA"/>
</dbReference>
<sequence>MGDQNDPLAFVGEPGFDTKVERLALWILRQDLARGWDPEHRSETNRDLRNGMRFVDEAHRQTAPKETRKRGGLRIRGRDVLHRLRGKTFAPHEWTGIDPPPYGSQLPGSADSVQQWTHPGFANGPYAMMAMRSPLGGPEFSAHQDAAVRLAVARTLKSWIGLDQSLARLHENGRLSGVSAYYYPDPTGRVRNNAAEVRQWAGWTPEPVLDSRGRERPEIATLAVAPTDPRYDPPAQDGRRSIAPPLETYLMVSGADRWQQERVRATQQTASAAAPGQPPATNESSRHAAASYRLTSAPSAAPQVRPTRPELASNNPYRNLNPTQGPVRGR</sequence>